<dbReference type="EMBL" id="JAYKXP010000008">
    <property type="protein sequence ID" value="KAK7054880.1"/>
    <property type="molecule type" value="Genomic_DNA"/>
</dbReference>
<evidence type="ECO:0000313" key="2">
    <source>
        <dbReference type="EMBL" id="KAK7054880.1"/>
    </source>
</evidence>
<proteinExistence type="predicted"/>
<keyword evidence="3" id="KW-1185">Reference proteome</keyword>
<keyword evidence="1" id="KW-0175">Coiled coil</keyword>
<feature type="coiled-coil region" evidence="1">
    <location>
        <begin position="775"/>
        <end position="812"/>
    </location>
</feature>
<evidence type="ECO:0000256" key="1">
    <source>
        <dbReference type="SAM" id="Coils"/>
    </source>
</evidence>
<name>A0AAW0DU48_9AGAR</name>
<organism evidence="2 3">
    <name type="scientific">Paramarasmius palmivorus</name>
    <dbReference type="NCBI Taxonomy" id="297713"/>
    <lineage>
        <taxon>Eukaryota</taxon>
        <taxon>Fungi</taxon>
        <taxon>Dikarya</taxon>
        <taxon>Basidiomycota</taxon>
        <taxon>Agaricomycotina</taxon>
        <taxon>Agaricomycetes</taxon>
        <taxon>Agaricomycetidae</taxon>
        <taxon>Agaricales</taxon>
        <taxon>Marasmiineae</taxon>
        <taxon>Marasmiaceae</taxon>
        <taxon>Paramarasmius</taxon>
    </lineage>
</organism>
<accession>A0AAW0DU48</accession>
<reference evidence="2 3" key="1">
    <citation type="submission" date="2024-01" db="EMBL/GenBank/DDBJ databases">
        <title>A draft genome for a cacao thread blight-causing isolate of Paramarasmius palmivorus.</title>
        <authorList>
            <person name="Baruah I.K."/>
            <person name="Bukari Y."/>
            <person name="Amoako-Attah I."/>
            <person name="Meinhardt L.W."/>
            <person name="Bailey B.A."/>
            <person name="Cohen S.P."/>
        </authorList>
    </citation>
    <scope>NUCLEOTIDE SEQUENCE [LARGE SCALE GENOMIC DNA]</scope>
    <source>
        <strain evidence="2 3">GH-12</strain>
    </source>
</reference>
<dbReference type="AlphaFoldDB" id="A0AAW0DU48"/>
<evidence type="ECO:0000313" key="3">
    <source>
        <dbReference type="Proteomes" id="UP001383192"/>
    </source>
</evidence>
<gene>
    <name evidence="2" type="ORF">VNI00_003343</name>
</gene>
<protein>
    <submittedName>
        <fullName evidence="2">Uncharacterized protein</fullName>
    </submittedName>
</protein>
<sequence length="864" mass="98948">MDLSRLLNAAPTLESVTGSVAPANATPEISTPVLPIASRTSISLNTRTLLTTLYYYSPGVPGIDYPQTSTSDSIGHMFHMSPGEWYNPSHYAAYSHSENHGSRSGVHVNPLTDQQGRTVPCKKTTLTCSGSKICPFVDRMRASQEHTDASIQAVQYYANAEQEIVRSSPERDVLEATISLYATFRDRGCFAPIKEATFYTEAEARIREDVRRTPTKAKRGAHTNRTCEGRLILIQNEDEMRVQCQHFHPTRSKTHTTRIISPGRYELRYFAALFNNDIPVIAEYEERMKQQGYGPLVPCTTVRNARTNKTNCDLHHRGPDGCFVMQEMAKLPCNSKFIVYEPHEEYRTECPYVLLGHLVKFLRTLEDLPNLTARRLIRSDAAQQYLRQQLPNHLHPTFVNLHVSLNNRDHLQAIIKQAQDTMYPMGTGWEGAKHLMENEARTLPLEQRYIRSMKEYTQEGIEDLSEPLRFVICMKPCNASRLIEYARHIQTDISFKRLVAWYEFEMSEFDRSLQATVCYLRVYINSQSAEAHKLMLLEIYRLVYEDTGRYLRFRHLHSNEVDDSDFQGILTWTVDHHPGQGKGIGQFFQAIAPPDKTDLHEPLRLVSDLGPYEHLSRILRLCVAHYYRKIQEGKYEPRIQQAMRSLACFRHPNWEQTLSVIEEGGQKAKNWLAHKENLKFAFSALCWEKSHIPATCWKASEATSNVVESSHWDILIDTGRDCSLVGGILKAQRYDNMQAQTNLAQEDQHIPRRHRQVDSTQRELRTLRRHANTRINQLNAQDQLIEEQNANLKEARDTLLKANNKLALLQAKRSRGEATAEALTRAEQSQNKALKAWKRARKASETTKHAGIGSGSISVELYDL</sequence>
<comment type="caution">
    <text evidence="2">The sequence shown here is derived from an EMBL/GenBank/DDBJ whole genome shotgun (WGS) entry which is preliminary data.</text>
</comment>
<dbReference type="Proteomes" id="UP001383192">
    <property type="component" value="Unassembled WGS sequence"/>
</dbReference>